<reference evidence="3 4" key="1">
    <citation type="journal article" date="2019" name="Nat. Med.">
        <title>A library of human gut bacterial isolates paired with longitudinal multiomics data enables mechanistic microbiome research.</title>
        <authorList>
            <person name="Poyet M."/>
            <person name="Groussin M."/>
            <person name="Gibbons S.M."/>
            <person name="Avila-Pacheco J."/>
            <person name="Jiang X."/>
            <person name="Kearney S.M."/>
            <person name="Perrotta A.R."/>
            <person name="Berdy B."/>
            <person name="Zhao S."/>
            <person name="Lieberman T.D."/>
            <person name="Swanson P.K."/>
            <person name="Smith M."/>
            <person name="Roesemann S."/>
            <person name="Alexander J.E."/>
            <person name="Rich S.A."/>
            <person name="Livny J."/>
            <person name="Vlamakis H."/>
            <person name="Clish C."/>
            <person name="Bullock K."/>
            <person name="Deik A."/>
            <person name="Scott J."/>
            <person name="Pierce K.A."/>
            <person name="Xavier R.J."/>
            <person name="Alm E.J."/>
        </authorList>
    </citation>
    <scope>NUCLEOTIDE SEQUENCE [LARGE SCALE GENOMIC DNA]</scope>
    <source>
        <strain evidence="1 4">BIOML-A1</strain>
        <strain evidence="2 3">BIOML-A4</strain>
    </source>
</reference>
<evidence type="ECO:0000313" key="3">
    <source>
        <dbReference type="Proteomes" id="UP000441162"/>
    </source>
</evidence>
<proteinExistence type="predicted"/>
<dbReference type="EMBL" id="VVZA01000004">
    <property type="protein sequence ID" value="KAA5406637.1"/>
    <property type="molecule type" value="Genomic_DNA"/>
</dbReference>
<organism evidence="2 3">
    <name type="scientific">Phocaeicola dorei</name>
    <dbReference type="NCBI Taxonomy" id="357276"/>
    <lineage>
        <taxon>Bacteria</taxon>
        <taxon>Pseudomonadati</taxon>
        <taxon>Bacteroidota</taxon>
        <taxon>Bacteroidia</taxon>
        <taxon>Bacteroidales</taxon>
        <taxon>Bacteroidaceae</taxon>
        <taxon>Phocaeicola</taxon>
    </lineage>
</organism>
<accession>A0A4Q5HVZ0</accession>
<dbReference type="RefSeq" id="WP_130053809.1">
    <property type="nucleotide sequence ID" value="NZ_RCXK01000004.1"/>
</dbReference>
<dbReference type="Proteomes" id="UP000481616">
    <property type="component" value="Unassembled WGS sequence"/>
</dbReference>
<dbReference type="Proteomes" id="UP000441162">
    <property type="component" value="Unassembled WGS sequence"/>
</dbReference>
<sequence>MSELPVRPSRVDFEKVDLNQIQRILSTGTLDSLRPEEREYFSLMEMVRGLRARMRFTNGRMVTKAGIIRLLKSEPYSLSDWMARQVYNDSINFFYTQDNIRPEAFAALYAERAEKWANAAFLAGKIKEARALLKLAGEYRGCFRKEQAEIPEELLNQKKVDIYTASREDLGVPAIDRKELEGFIDSIPEIPVAVRDNLKEDARIRKFDLKKRMIYDIEEFSEEDGE</sequence>
<protein>
    <submittedName>
        <fullName evidence="2">Uncharacterized protein</fullName>
    </submittedName>
</protein>
<evidence type="ECO:0000313" key="4">
    <source>
        <dbReference type="Proteomes" id="UP000481616"/>
    </source>
</evidence>
<evidence type="ECO:0000313" key="1">
    <source>
        <dbReference type="EMBL" id="KAA5399789.1"/>
    </source>
</evidence>
<name>A0A4Q5HVZ0_9BACT</name>
<evidence type="ECO:0000313" key="2">
    <source>
        <dbReference type="EMBL" id="KAA5406637.1"/>
    </source>
</evidence>
<comment type="caution">
    <text evidence="2">The sequence shown here is derived from an EMBL/GenBank/DDBJ whole genome shotgun (WGS) entry which is preliminary data.</text>
</comment>
<dbReference type="EMBL" id="VVYY01000004">
    <property type="protein sequence ID" value="KAA5399789.1"/>
    <property type="molecule type" value="Genomic_DNA"/>
</dbReference>
<dbReference type="AlphaFoldDB" id="A0A4Q5HVZ0"/>
<gene>
    <name evidence="2" type="ORF">F2Y51_06065</name>
    <name evidence="1" type="ORF">F2Y58_05445</name>
</gene>